<accession>A0A0A9GBL1</accession>
<feature type="region of interest" description="Disordered" evidence="1">
    <location>
        <begin position="36"/>
        <end position="67"/>
    </location>
</feature>
<dbReference type="EMBL" id="GBRH01177057">
    <property type="protein sequence ID" value="JAE20839.1"/>
    <property type="molecule type" value="Transcribed_RNA"/>
</dbReference>
<reference evidence="2" key="2">
    <citation type="journal article" date="2015" name="Data Brief">
        <title>Shoot transcriptome of the giant reed, Arundo donax.</title>
        <authorList>
            <person name="Barrero R.A."/>
            <person name="Guerrero F.D."/>
            <person name="Moolhuijzen P."/>
            <person name="Goolsby J.A."/>
            <person name="Tidwell J."/>
            <person name="Bellgard S.E."/>
            <person name="Bellgard M.I."/>
        </authorList>
    </citation>
    <scope>NUCLEOTIDE SEQUENCE</scope>
    <source>
        <tissue evidence="2">Shoot tissue taken approximately 20 cm above the soil surface</tissue>
    </source>
</reference>
<proteinExistence type="predicted"/>
<protein>
    <submittedName>
        <fullName evidence="2">Uncharacterized protein</fullName>
    </submittedName>
</protein>
<organism evidence="2">
    <name type="scientific">Arundo donax</name>
    <name type="common">Giant reed</name>
    <name type="synonym">Donax arundinaceus</name>
    <dbReference type="NCBI Taxonomy" id="35708"/>
    <lineage>
        <taxon>Eukaryota</taxon>
        <taxon>Viridiplantae</taxon>
        <taxon>Streptophyta</taxon>
        <taxon>Embryophyta</taxon>
        <taxon>Tracheophyta</taxon>
        <taxon>Spermatophyta</taxon>
        <taxon>Magnoliopsida</taxon>
        <taxon>Liliopsida</taxon>
        <taxon>Poales</taxon>
        <taxon>Poaceae</taxon>
        <taxon>PACMAD clade</taxon>
        <taxon>Arundinoideae</taxon>
        <taxon>Arundineae</taxon>
        <taxon>Arundo</taxon>
    </lineage>
</organism>
<evidence type="ECO:0000256" key="1">
    <source>
        <dbReference type="SAM" id="MobiDB-lite"/>
    </source>
</evidence>
<dbReference type="AlphaFoldDB" id="A0A0A9GBL1"/>
<evidence type="ECO:0000313" key="2">
    <source>
        <dbReference type="EMBL" id="JAE20839.1"/>
    </source>
</evidence>
<sequence>MGRGVRCRGGGCGEEVRRLGGVGGLDELVALLAARPAAAAADRRGGRQPQRRRQAERASPRAQQVQP</sequence>
<reference evidence="2" key="1">
    <citation type="submission" date="2014-09" db="EMBL/GenBank/DDBJ databases">
        <authorList>
            <person name="Magalhaes I.L.F."/>
            <person name="Oliveira U."/>
            <person name="Santos F.R."/>
            <person name="Vidigal T.H.D.A."/>
            <person name="Brescovit A.D."/>
            <person name="Santos A.J."/>
        </authorList>
    </citation>
    <scope>NUCLEOTIDE SEQUENCE</scope>
    <source>
        <tissue evidence="2">Shoot tissue taken approximately 20 cm above the soil surface</tissue>
    </source>
</reference>
<name>A0A0A9GBL1_ARUDO</name>